<accession>A0A0A9B362</accession>
<reference evidence="1" key="1">
    <citation type="submission" date="2014-09" db="EMBL/GenBank/DDBJ databases">
        <authorList>
            <person name="Magalhaes I.L.F."/>
            <person name="Oliveira U."/>
            <person name="Santos F.R."/>
            <person name="Vidigal T.H.D.A."/>
            <person name="Brescovit A.D."/>
            <person name="Santos A.J."/>
        </authorList>
    </citation>
    <scope>NUCLEOTIDE SEQUENCE</scope>
    <source>
        <tissue evidence="1">Shoot tissue taken approximately 20 cm above the soil surface</tissue>
    </source>
</reference>
<sequence length="62" mass="6887">MSLGRGSTKCRRGRWCSLLWIMTIWCGRFVAAVVVAEKMEKSCLTPDIGDSGDRVLQRLGKG</sequence>
<dbReference type="AlphaFoldDB" id="A0A0A9B362"/>
<proteinExistence type="predicted"/>
<dbReference type="EMBL" id="GBRH01242310">
    <property type="protein sequence ID" value="JAD55585.1"/>
    <property type="molecule type" value="Transcribed_RNA"/>
</dbReference>
<evidence type="ECO:0000313" key="1">
    <source>
        <dbReference type="EMBL" id="JAD55585.1"/>
    </source>
</evidence>
<reference evidence="1" key="2">
    <citation type="journal article" date="2015" name="Data Brief">
        <title>Shoot transcriptome of the giant reed, Arundo donax.</title>
        <authorList>
            <person name="Barrero R.A."/>
            <person name="Guerrero F.D."/>
            <person name="Moolhuijzen P."/>
            <person name="Goolsby J.A."/>
            <person name="Tidwell J."/>
            <person name="Bellgard S.E."/>
            <person name="Bellgard M.I."/>
        </authorList>
    </citation>
    <scope>NUCLEOTIDE SEQUENCE</scope>
    <source>
        <tissue evidence="1">Shoot tissue taken approximately 20 cm above the soil surface</tissue>
    </source>
</reference>
<protein>
    <submittedName>
        <fullName evidence="1">Uncharacterized protein</fullName>
    </submittedName>
</protein>
<organism evidence="1">
    <name type="scientific">Arundo donax</name>
    <name type="common">Giant reed</name>
    <name type="synonym">Donax arundinaceus</name>
    <dbReference type="NCBI Taxonomy" id="35708"/>
    <lineage>
        <taxon>Eukaryota</taxon>
        <taxon>Viridiplantae</taxon>
        <taxon>Streptophyta</taxon>
        <taxon>Embryophyta</taxon>
        <taxon>Tracheophyta</taxon>
        <taxon>Spermatophyta</taxon>
        <taxon>Magnoliopsida</taxon>
        <taxon>Liliopsida</taxon>
        <taxon>Poales</taxon>
        <taxon>Poaceae</taxon>
        <taxon>PACMAD clade</taxon>
        <taxon>Arundinoideae</taxon>
        <taxon>Arundineae</taxon>
        <taxon>Arundo</taxon>
    </lineage>
</organism>
<name>A0A0A9B362_ARUDO</name>